<evidence type="ECO:0000259" key="5">
    <source>
        <dbReference type="Pfam" id="PF02782"/>
    </source>
</evidence>
<evidence type="ECO:0000256" key="3">
    <source>
        <dbReference type="ARBA" id="ARBA00022777"/>
    </source>
</evidence>
<reference evidence="6 7" key="1">
    <citation type="submission" date="2019-08" db="EMBL/GenBank/DDBJ databases">
        <title>In-depth cultivation of the pig gut microbiome towards novel bacterial diversity and tailored functional studies.</title>
        <authorList>
            <person name="Wylensek D."/>
            <person name="Hitch T.C.A."/>
            <person name="Clavel T."/>
        </authorList>
    </citation>
    <scope>NUCLEOTIDE SEQUENCE [LARGE SCALE GENOMIC DNA]</scope>
    <source>
        <strain evidence="6 7">Oil+RF-744-WCA-WT-11</strain>
    </source>
</reference>
<dbReference type="AlphaFoldDB" id="A0A6L5X3J4"/>
<name>A0A6L5X3J4_9FIRM</name>
<organism evidence="6 7">
    <name type="scientific">Porcincola intestinalis</name>
    <dbReference type="NCBI Taxonomy" id="2606632"/>
    <lineage>
        <taxon>Bacteria</taxon>
        <taxon>Bacillati</taxon>
        <taxon>Bacillota</taxon>
        <taxon>Clostridia</taxon>
        <taxon>Lachnospirales</taxon>
        <taxon>Lachnospiraceae</taxon>
        <taxon>Porcincola</taxon>
    </lineage>
</organism>
<dbReference type="InterPro" id="IPR050406">
    <property type="entry name" value="FGGY_Carb_Kinase"/>
</dbReference>
<keyword evidence="3 6" id="KW-0418">Kinase</keyword>
<proteinExistence type="inferred from homology"/>
<gene>
    <name evidence="6" type="ORF">FYJ35_06840</name>
</gene>
<dbReference type="Pfam" id="PF02782">
    <property type="entry name" value="FGGY_C"/>
    <property type="match status" value="1"/>
</dbReference>
<evidence type="ECO:0000256" key="1">
    <source>
        <dbReference type="ARBA" id="ARBA00009156"/>
    </source>
</evidence>
<dbReference type="GO" id="GO:0005975">
    <property type="term" value="P:carbohydrate metabolic process"/>
    <property type="evidence" value="ECO:0007669"/>
    <property type="project" value="InterPro"/>
</dbReference>
<keyword evidence="2" id="KW-0808">Transferase</keyword>
<dbReference type="Gene3D" id="3.30.420.40">
    <property type="match status" value="2"/>
</dbReference>
<dbReference type="EMBL" id="VULZ01000006">
    <property type="protein sequence ID" value="MSS14760.1"/>
    <property type="molecule type" value="Genomic_DNA"/>
</dbReference>
<dbReference type="PANTHER" id="PTHR43095:SF5">
    <property type="entry name" value="XYLULOSE KINASE"/>
    <property type="match status" value="1"/>
</dbReference>
<dbReference type="PANTHER" id="PTHR43095">
    <property type="entry name" value="SUGAR KINASE"/>
    <property type="match status" value="1"/>
</dbReference>
<dbReference type="GO" id="GO:0016301">
    <property type="term" value="F:kinase activity"/>
    <property type="evidence" value="ECO:0007669"/>
    <property type="project" value="UniProtKB-KW"/>
</dbReference>
<sequence length="531" mass="57964">MCSEAEVIKAGRAVLGIEFGSTRIKAVLVDPENHVIGLGTHDWENRLVDGLWTYTLEDIWGGLQDCYASLSADVQKRYGVVIEKLAAVGFSAMMHGYMAFGSDDELLIPFRTWRNTNTGKAAAALTKLFNFNMPMRWSTSHLYQCILDGMDHVKKITYYTTLAGYITWALTGNKVIGVGDAAGMFPIDPKTRDFDERMIGQFDELVKEHHYPWKLRDIMPKVLVAGQQAGTLTEKGAALLDVSGHLQAGVPVCPPEGDAGTGMVATNSCEVTTGNVSAGTSVFAMVVMKENMKNLHTEIDMVTTPDGAPVAMAHCNNCTSDLNAWVSIFREFLEQMGIEPDMNKIFSVLYNHALEGDPDCGRVLAYNYYSGEPVTGFNGEGRPLLVRRPDSAFNLANFMRANLYSSLASLKIGLDILLKEEHVELTRLMGHGGLFKTKGVAQRILAAAVDAPVTVMDTAGEGGAWGMAVLAQYMIQKKDGETLPQYLDGRVFAGQSGTTVSPAPEDVEGFNSFIEMYKKGYPIEQAAVESM</sequence>
<comment type="similarity">
    <text evidence="1">Belongs to the FGGY kinase family.</text>
</comment>
<dbReference type="Proteomes" id="UP000481852">
    <property type="component" value="Unassembled WGS sequence"/>
</dbReference>
<evidence type="ECO:0000313" key="6">
    <source>
        <dbReference type="EMBL" id="MSS14760.1"/>
    </source>
</evidence>
<keyword evidence="7" id="KW-1185">Reference proteome</keyword>
<evidence type="ECO:0000259" key="4">
    <source>
        <dbReference type="Pfam" id="PF00370"/>
    </source>
</evidence>
<evidence type="ECO:0000313" key="7">
    <source>
        <dbReference type="Proteomes" id="UP000481852"/>
    </source>
</evidence>
<dbReference type="SUPFAM" id="SSF53067">
    <property type="entry name" value="Actin-like ATPase domain"/>
    <property type="match status" value="2"/>
</dbReference>
<feature type="domain" description="Carbohydrate kinase FGGY N-terminal" evidence="4">
    <location>
        <begin position="14"/>
        <end position="259"/>
    </location>
</feature>
<dbReference type="CDD" id="cd07809">
    <property type="entry name" value="ASKHA_NBD_FGGY_BaXK-like"/>
    <property type="match status" value="1"/>
</dbReference>
<dbReference type="InterPro" id="IPR018485">
    <property type="entry name" value="FGGY_C"/>
</dbReference>
<dbReference type="InterPro" id="IPR018484">
    <property type="entry name" value="FGGY_N"/>
</dbReference>
<dbReference type="InterPro" id="IPR043129">
    <property type="entry name" value="ATPase_NBD"/>
</dbReference>
<feature type="domain" description="Carbohydrate kinase FGGY C-terminal" evidence="5">
    <location>
        <begin position="275"/>
        <end position="473"/>
    </location>
</feature>
<evidence type="ECO:0000256" key="2">
    <source>
        <dbReference type="ARBA" id="ARBA00022679"/>
    </source>
</evidence>
<dbReference type="RefSeq" id="WP_154524940.1">
    <property type="nucleotide sequence ID" value="NZ_JAQYJL010000009.1"/>
</dbReference>
<dbReference type="Pfam" id="PF00370">
    <property type="entry name" value="FGGY_N"/>
    <property type="match status" value="1"/>
</dbReference>
<protein>
    <submittedName>
        <fullName evidence="6">FGGY-family carbohydrate kinase</fullName>
    </submittedName>
</protein>
<accession>A0A6L5X3J4</accession>
<comment type="caution">
    <text evidence="6">The sequence shown here is derived from an EMBL/GenBank/DDBJ whole genome shotgun (WGS) entry which is preliminary data.</text>
</comment>